<reference evidence="1" key="2">
    <citation type="submission" date="2020-09" db="EMBL/GenBank/DDBJ databases">
        <authorList>
            <person name="Sun Q."/>
            <person name="Ohkuma M."/>
        </authorList>
    </citation>
    <scope>NUCLEOTIDE SEQUENCE</scope>
    <source>
        <strain evidence="1">JCM 3302</strain>
    </source>
</reference>
<keyword evidence="2" id="KW-1185">Reference proteome</keyword>
<comment type="caution">
    <text evidence="1">The sequence shown here is derived from an EMBL/GenBank/DDBJ whole genome shotgun (WGS) entry which is preliminary data.</text>
</comment>
<organism evidence="1 2">
    <name type="scientific">Streptomyces spiralis</name>
    <dbReference type="NCBI Taxonomy" id="66376"/>
    <lineage>
        <taxon>Bacteria</taxon>
        <taxon>Bacillati</taxon>
        <taxon>Actinomycetota</taxon>
        <taxon>Actinomycetes</taxon>
        <taxon>Kitasatosporales</taxon>
        <taxon>Streptomycetaceae</taxon>
        <taxon>Streptomyces</taxon>
    </lineage>
</organism>
<accession>A0A918ZLS5</accession>
<dbReference type="RefSeq" id="WP_189897034.1">
    <property type="nucleotide sequence ID" value="NZ_BNBC01000003.1"/>
</dbReference>
<proteinExistence type="predicted"/>
<dbReference type="InterPro" id="IPR036271">
    <property type="entry name" value="Tet_transcr_reg_TetR-rel_C_sf"/>
</dbReference>
<dbReference type="Proteomes" id="UP000641386">
    <property type="component" value="Unassembled WGS sequence"/>
</dbReference>
<protein>
    <submittedName>
        <fullName evidence="1">Uncharacterized protein</fullName>
    </submittedName>
</protein>
<dbReference type="EMBL" id="BNBC01000003">
    <property type="protein sequence ID" value="GHE59927.1"/>
    <property type="molecule type" value="Genomic_DNA"/>
</dbReference>
<dbReference type="SUPFAM" id="SSF48498">
    <property type="entry name" value="Tetracyclin repressor-like, C-terminal domain"/>
    <property type="match status" value="1"/>
</dbReference>
<evidence type="ECO:0000313" key="2">
    <source>
        <dbReference type="Proteomes" id="UP000641386"/>
    </source>
</evidence>
<sequence length="135" mass="14489">MDAADLDACPAADALMRMLDAGAQVTRRHPVLLQLIGAPPVGPQAEHDRHTPVAERIRRVIERGRRTGEFDDRLPLDWLIAATIRLGHAASEEQDAGRLSATAAQDALRTSLLRLLGAGAVDDAGTRADSSPRSR</sequence>
<evidence type="ECO:0000313" key="1">
    <source>
        <dbReference type="EMBL" id="GHE59927.1"/>
    </source>
</evidence>
<gene>
    <name evidence="1" type="ORF">GCM10014715_11590</name>
</gene>
<dbReference type="AlphaFoldDB" id="A0A918ZLS5"/>
<reference evidence="1" key="1">
    <citation type="journal article" date="2014" name="Int. J. Syst. Evol. Microbiol.">
        <title>Complete genome sequence of Corynebacterium casei LMG S-19264T (=DSM 44701T), isolated from a smear-ripened cheese.</title>
        <authorList>
            <consortium name="US DOE Joint Genome Institute (JGI-PGF)"/>
            <person name="Walter F."/>
            <person name="Albersmeier A."/>
            <person name="Kalinowski J."/>
            <person name="Ruckert C."/>
        </authorList>
    </citation>
    <scope>NUCLEOTIDE SEQUENCE</scope>
    <source>
        <strain evidence="1">JCM 3302</strain>
    </source>
</reference>
<name>A0A918ZLS5_9ACTN</name>
<dbReference type="Gene3D" id="1.10.357.10">
    <property type="entry name" value="Tetracycline Repressor, domain 2"/>
    <property type="match status" value="1"/>
</dbReference>